<dbReference type="Pfam" id="PF00149">
    <property type="entry name" value="Metallophos"/>
    <property type="match status" value="1"/>
</dbReference>
<feature type="domain" description="Calcineurin-like phosphoesterase" evidence="1">
    <location>
        <begin position="1"/>
        <end position="192"/>
    </location>
</feature>
<reference evidence="2 3" key="1">
    <citation type="submission" date="2009-06" db="EMBL/GenBank/DDBJ databases">
        <title>Molecular Evidence for Microbiologically Influenced Corrosion from genome of Methanogen.</title>
        <authorList>
            <person name="Ito N."/>
            <person name="Tsurumaru H."/>
            <person name="Shimizu A."/>
            <person name="Harada T."/>
            <person name="Hosoyama A."/>
            <person name="Horikawa H."/>
            <person name="Wakai S."/>
            <person name="Sasaki K."/>
            <person name="Nishijima K."/>
            <person name="Ataku H."/>
            <person name="Yamazaki J."/>
            <person name="Mise M."/>
            <person name="Yamazaki S."/>
            <person name="Tanikawa S."/>
            <person name="Harayama S."/>
            <person name="Fujita N."/>
        </authorList>
    </citation>
    <scope>NUCLEOTIDE SEQUENCE [LARGE SCALE GENOMIC DNA]</scope>
    <source>
        <strain evidence="3">OS7 ( NBRC 103642)</strain>
    </source>
</reference>
<sequence>MRLIGLTDLHNRIINFDKLIRYKPDAILISGDFTKCSFAKSANQNDSFDVTTEQDTRIIDFLENLNNKIKVFIIPGNWENLDTIQKMNESGLNIDEKLVKFYDTIFIGLGGSNKTPICSPNEYSEDEIYERFIKILKNEKIDVKNNFILLSHVPPKDTMADRCDVGHVGSSAVRKIIEEFKPVLCACGHVHESRSIDKIENTLIVNPSSTGFFIYDTKTKNLEIHDL</sequence>
<dbReference type="SUPFAM" id="SSF56300">
    <property type="entry name" value="Metallo-dependent phosphatases"/>
    <property type="match status" value="1"/>
</dbReference>
<evidence type="ECO:0000313" key="2">
    <source>
        <dbReference type="EMBL" id="BAP63883.1"/>
    </source>
</evidence>
<evidence type="ECO:0000313" key="3">
    <source>
        <dbReference type="Proteomes" id="UP000263689"/>
    </source>
</evidence>
<name>A0A2Z5PKE4_METMI</name>
<dbReference type="PANTHER" id="PTHR37523">
    <property type="entry name" value="METALLOPHOSPHOESTERASE"/>
    <property type="match status" value="1"/>
</dbReference>
<protein>
    <recommendedName>
        <fullName evidence="1">Calcineurin-like phosphoesterase domain-containing protein</fullName>
    </recommendedName>
</protein>
<dbReference type="InterPro" id="IPR004843">
    <property type="entry name" value="Calcineurin-like_PHP"/>
</dbReference>
<dbReference type="GO" id="GO:0016787">
    <property type="term" value="F:hydrolase activity"/>
    <property type="evidence" value="ECO:0007669"/>
    <property type="project" value="InterPro"/>
</dbReference>
<dbReference type="Gene3D" id="3.60.21.10">
    <property type="match status" value="1"/>
</dbReference>
<dbReference type="Proteomes" id="UP000263689">
    <property type="component" value="Chromosome"/>
</dbReference>
<dbReference type="InterPro" id="IPR029052">
    <property type="entry name" value="Metallo-depent_PP-like"/>
</dbReference>
<gene>
    <name evidence="2" type="ORF">MMOS7_17970</name>
</gene>
<dbReference type="GeneID" id="37876293"/>
<dbReference type="PANTHER" id="PTHR37523:SF1">
    <property type="entry name" value="CALCINEURIN-LIKE PHOSPHOESTERASE DOMAIN-CONTAINING PROTEIN"/>
    <property type="match status" value="1"/>
</dbReference>
<dbReference type="AlphaFoldDB" id="A0A2Z5PKE4"/>
<proteinExistence type="predicted"/>
<dbReference type="RefSeq" id="WP_119721360.1">
    <property type="nucleotide sequence ID" value="NZ_AP011528.1"/>
</dbReference>
<evidence type="ECO:0000259" key="1">
    <source>
        <dbReference type="Pfam" id="PF00149"/>
    </source>
</evidence>
<dbReference type="KEGG" id="mmao:MMOS7_17970"/>
<accession>A0A2Z5PKE4</accession>
<organism evidence="2 3">
    <name type="scientific">Methanococcus maripaludis OS7</name>
    <dbReference type="NCBI Taxonomy" id="637915"/>
    <lineage>
        <taxon>Archaea</taxon>
        <taxon>Methanobacteriati</taxon>
        <taxon>Methanobacteriota</taxon>
        <taxon>Methanomada group</taxon>
        <taxon>Methanococci</taxon>
        <taxon>Methanococcales</taxon>
        <taxon>Methanococcaceae</taxon>
        <taxon>Methanococcus</taxon>
    </lineage>
</organism>
<dbReference type="EMBL" id="AP011528">
    <property type="protein sequence ID" value="BAP63883.1"/>
    <property type="molecule type" value="Genomic_DNA"/>
</dbReference>